<protein>
    <submittedName>
        <fullName evidence="4">DNA-protecting protein DprA</fullName>
    </submittedName>
</protein>
<evidence type="ECO:0000259" key="2">
    <source>
        <dbReference type="Pfam" id="PF02481"/>
    </source>
</evidence>
<dbReference type="KEGG" id="tmai:FVE67_00615"/>
<dbReference type="EMBL" id="CP042909">
    <property type="protein sequence ID" value="QJA05381.1"/>
    <property type="molecule type" value="Genomic_DNA"/>
</dbReference>
<dbReference type="RefSeq" id="WP_168718747.1">
    <property type="nucleotide sequence ID" value="NZ_CP042909.1"/>
</dbReference>
<dbReference type="NCBIfam" id="TIGR00732">
    <property type="entry name" value="dprA"/>
    <property type="match status" value="1"/>
</dbReference>
<comment type="similarity">
    <text evidence="1">Belongs to the DprA/Smf family.</text>
</comment>
<dbReference type="PANTHER" id="PTHR43022:SF1">
    <property type="entry name" value="PROTEIN SMF"/>
    <property type="match status" value="1"/>
</dbReference>
<evidence type="ECO:0000259" key="3">
    <source>
        <dbReference type="Pfam" id="PF17782"/>
    </source>
</evidence>
<gene>
    <name evidence="4" type="primary">dprA</name>
    <name evidence="4" type="ORF">FVE67_00615</name>
</gene>
<dbReference type="GO" id="GO:0009294">
    <property type="term" value="P:DNA-mediated transformation"/>
    <property type="evidence" value="ECO:0007669"/>
    <property type="project" value="InterPro"/>
</dbReference>
<dbReference type="PANTHER" id="PTHR43022">
    <property type="entry name" value="PROTEIN SMF"/>
    <property type="match status" value="1"/>
</dbReference>
<dbReference type="InterPro" id="IPR041614">
    <property type="entry name" value="DprA_WH"/>
</dbReference>
<evidence type="ECO:0000313" key="4">
    <source>
        <dbReference type="EMBL" id="QJA05381.1"/>
    </source>
</evidence>
<feature type="domain" description="Smf/DprA SLOG" evidence="2">
    <location>
        <begin position="50"/>
        <end position="256"/>
    </location>
</feature>
<evidence type="ECO:0000256" key="1">
    <source>
        <dbReference type="ARBA" id="ARBA00006525"/>
    </source>
</evidence>
<dbReference type="Pfam" id="PF17782">
    <property type="entry name" value="WHD_DprA"/>
    <property type="match status" value="1"/>
</dbReference>
<sequence length="334" mass="35734">MEFPEERLALLGLAAEKGLAPGFGVPAPRALAPRGREILKILERLGAEPLFFEDQTYPSLLREIPDPPAFLLVKGRLRTEVPLVAVVGARKATAYGRRVAFEWSARLADSGVGIVSGLALGVDTEAHRGALSAGGYTVAVLGTGPDLVYPRDNRRLAEEILAAGGALISEYPPGARPERWRFPRRNRLISGLSLGVLVVEAAERSGALITARLALDQGREVMAVPGSIFSPQSVGVHQLLKLGAHPVTSPEEVLEILGLSRPAAPTPQGPDEPLSVEVSSLAQRVLAVLGAYPRHFDEILAETGLSVSELSEALLELEMEGLIQSLPGKFYQRY</sequence>
<dbReference type="Gene3D" id="3.40.50.450">
    <property type="match status" value="1"/>
</dbReference>
<evidence type="ECO:0000313" key="5">
    <source>
        <dbReference type="Proteomes" id="UP000501253"/>
    </source>
</evidence>
<name>A0A6H1WQB5_9BACT</name>
<keyword evidence="5" id="KW-1185">Reference proteome</keyword>
<feature type="domain" description="DprA winged helix" evidence="3">
    <location>
        <begin position="271"/>
        <end position="329"/>
    </location>
</feature>
<dbReference type="Pfam" id="PF02481">
    <property type="entry name" value="DNA_processg_A"/>
    <property type="match status" value="1"/>
</dbReference>
<dbReference type="InterPro" id="IPR003488">
    <property type="entry name" value="DprA"/>
</dbReference>
<dbReference type="Gene3D" id="1.10.10.10">
    <property type="entry name" value="Winged helix-like DNA-binding domain superfamily/Winged helix DNA-binding domain"/>
    <property type="match status" value="1"/>
</dbReference>
<dbReference type="InterPro" id="IPR036388">
    <property type="entry name" value="WH-like_DNA-bd_sf"/>
</dbReference>
<dbReference type="SUPFAM" id="SSF102405">
    <property type="entry name" value="MCP/YpsA-like"/>
    <property type="match status" value="1"/>
</dbReference>
<reference evidence="4 5" key="1">
    <citation type="submission" date="2019-08" db="EMBL/GenBank/DDBJ databases">
        <title>Complete genome sequence of Thermosulfurimonas marina SU872T, an anaerobic thermophilic chemolithoautotrophic bacterium isolated from a shallow marine hydrothermal vent.</title>
        <authorList>
            <person name="Allioux M."/>
            <person name="Jebbar M."/>
            <person name="Slobodkina G."/>
            <person name="Slobodkin A."/>
            <person name="Moalic Y."/>
            <person name="Frolova A."/>
            <person name="Shao Z."/>
            <person name="Alain K."/>
        </authorList>
    </citation>
    <scope>NUCLEOTIDE SEQUENCE [LARGE SCALE GENOMIC DNA]</scope>
    <source>
        <strain evidence="4 5">SU872</strain>
    </source>
</reference>
<accession>A0A6H1WQB5</accession>
<proteinExistence type="inferred from homology"/>
<dbReference type="InterPro" id="IPR057666">
    <property type="entry name" value="DrpA_SLOG"/>
</dbReference>
<dbReference type="AlphaFoldDB" id="A0A6H1WQB5"/>
<dbReference type="Proteomes" id="UP000501253">
    <property type="component" value="Chromosome"/>
</dbReference>
<organism evidence="4 5">
    <name type="scientific">Thermosulfurimonas marina</name>
    <dbReference type="NCBI Taxonomy" id="2047767"/>
    <lineage>
        <taxon>Bacteria</taxon>
        <taxon>Pseudomonadati</taxon>
        <taxon>Thermodesulfobacteriota</taxon>
        <taxon>Thermodesulfobacteria</taxon>
        <taxon>Thermodesulfobacteriales</taxon>
        <taxon>Thermodesulfobacteriaceae</taxon>
        <taxon>Thermosulfurimonas</taxon>
    </lineage>
</organism>